<keyword evidence="8" id="KW-1185">Reference proteome</keyword>
<feature type="transmembrane region" description="Helical" evidence="6">
    <location>
        <begin position="223"/>
        <end position="248"/>
    </location>
</feature>
<sequence>MNLPLGLMLLDLFASCLVVAVLLRLSNRGGLARGPMLLGSIVFLLGMLPWGDQLARFSIWLHSLQSVAIHHLAPMLWMLALAGTERSEGERRSTRNRIPASAIVMLLVFALLSWVWMLPSLHTSLMHDAGLYMLMRWAMALSGLAMLTVFRKPKAVWQGENPAGYRFGRWINLSMSGPMLAWGVVMLAAPGLYSEAHMSTDHAMMMAALPEFLSLPIALDQRLGGVIFLLFGLGCLAMAYLPLLARVAEGVSPKRRRYSWPK</sequence>
<feature type="transmembrane region" description="Helical" evidence="6">
    <location>
        <begin position="98"/>
        <end position="117"/>
    </location>
</feature>
<evidence type="ECO:0000256" key="5">
    <source>
        <dbReference type="ARBA" id="ARBA00023136"/>
    </source>
</evidence>
<dbReference type="Proteomes" id="UP000294546">
    <property type="component" value="Unassembled WGS sequence"/>
</dbReference>
<keyword evidence="5 6" id="KW-0472">Membrane</keyword>
<feature type="transmembrane region" description="Helical" evidence="6">
    <location>
        <begin position="129"/>
        <end position="150"/>
    </location>
</feature>
<keyword evidence="4 6" id="KW-1133">Transmembrane helix</keyword>
<gene>
    <name evidence="7" type="ORF">CLV83_0647</name>
</gene>
<dbReference type="Pfam" id="PF09678">
    <property type="entry name" value="Caa3_CtaG"/>
    <property type="match status" value="1"/>
</dbReference>
<evidence type="ECO:0000256" key="4">
    <source>
        <dbReference type="ARBA" id="ARBA00022989"/>
    </source>
</evidence>
<dbReference type="AlphaFoldDB" id="A0A4R1GN18"/>
<dbReference type="InterPro" id="IPR019108">
    <property type="entry name" value="Caa3_assmbl_CtaG-rel"/>
</dbReference>
<evidence type="ECO:0000256" key="3">
    <source>
        <dbReference type="ARBA" id="ARBA00022692"/>
    </source>
</evidence>
<accession>A0A4R1GN18</accession>
<evidence type="ECO:0000313" key="7">
    <source>
        <dbReference type="EMBL" id="TCK08560.1"/>
    </source>
</evidence>
<evidence type="ECO:0000313" key="8">
    <source>
        <dbReference type="Proteomes" id="UP000294546"/>
    </source>
</evidence>
<feature type="transmembrane region" description="Helical" evidence="6">
    <location>
        <begin position="35"/>
        <end position="51"/>
    </location>
</feature>
<evidence type="ECO:0000256" key="1">
    <source>
        <dbReference type="ARBA" id="ARBA00004651"/>
    </source>
</evidence>
<organism evidence="7 8">
    <name type="scientific">Marinobacterium mangrovicola</name>
    <dbReference type="NCBI Taxonomy" id="1476959"/>
    <lineage>
        <taxon>Bacteria</taxon>
        <taxon>Pseudomonadati</taxon>
        <taxon>Pseudomonadota</taxon>
        <taxon>Gammaproteobacteria</taxon>
        <taxon>Oceanospirillales</taxon>
        <taxon>Oceanospirillaceae</taxon>
        <taxon>Marinobacterium</taxon>
    </lineage>
</organism>
<feature type="transmembrane region" description="Helical" evidence="6">
    <location>
        <begin position="57"/>
        <end position="77"/>
    </location>
</feature>
<name>A0A4R1GN18_9GAMM</name>
<proteinExistence type="predicted"/>
<comment type="caution">
    <text evidence="7">The sequence shown here is derived from an EMBL/GenBank/DDBJ whole genome shotgun (WGS) entry which is preliminary data.</text>
</comment>
<keyword evidence="3 6" id="KW-0812">Transmembrane</keyword>
<evidence type="ECO:0000256" key="2">
    <source>
        <dbReference type="ARBA" id="ARBA00022475"/>
    </source>
</evidence>
<comment type="subcellular location">
    <subcellularLocation>
        <location evidence="1">Cell membrane</location>
        <topology evidence="1">Multi-pass membrane protein</topology>
    </subcellularLocation>
</comment>
<keyword evidence="2" id="KW-1003">Cell membrane</keyword>
<protein>
    <submittedName>
        <fullName evidence="7">Caa3-type cytochrome oxidase assembly factor Caa3/CtaG</fullName>
    </submittedName>
</protein>
<dbReference type="GO" id="GO:0005886">
    <property type="term" value="C:plasma membrane"/>
    <property type="evidence" value="ECO:0007669"/>
    <property type="project" value="UniProtKB-SubCell"/>
</dbReference>
<reference evidence="7 8" key="1">
    <citation type="submission" date="2019-03" db="EMBL/GenBank/DDBJ databases">
        <title>Genomic Encyclopedia of Archaeal and Bacterial Type Strains, Phase II (KMG-II): from individual species to whole genera.</title>
        <authorList>
            <person name="Goeker M."/>
        </authorList>
    </citation>
    <scope>NUCLEOTIDE SEQUENCE [LARGE SCALE GENOMIC DNA]</scope>
    <source>
        <strain evidence="7 8">DSM 27697</strain>
    </source>
</reference>
<evidence type="ECO:0000256" key="6">
    <source>
        <dbReference type="SAM" id="Phobius"/>
    </source>
</evidence>
<feature type="transmembrane region" description="Helical" evidence="6">
    <location>
        <begin position="170"/>
        <end position="193"/>
    </location>
</feature>
<dbReference type="EMBL" id="SMFU01000007">
    <property type="protein sequence ID" value="TCK08560.1"/>
    <property type="molecule type" value="Genomic_DNA"/>
</dbReference>
<feature type="transmembrane region" description="Helical" evidence="6">
    <location>
        <begin position="6"/>
        <end position="23"/>
    </location>
</feature>